<dbReference type="AlphaFoldDB" id="A0A543CM34"/>
<evidence type="ECO:0000256" key="3">
    <source>
        <dbReference type="ARBA" id="ARBA00022898"/>
    </source>
</evidence>
<dbReference type="PANTHER" id="PTHR14084">
    <property type="entry name" value="KYNURENINASE"/>
    <property type="match status" value="1"/>
</dbReference>
<dbReference type="GO" id="GO:0030170">
    <property type="term" value="F:pyridoxal phosphate binding"/>
    <property type="evidence" value="ECO:0007669"/>
    <property type="project" value="UniProtKB-UniRule"/>
</dbReference>
<feature type="binding site" evidence="4">
    <location>
        <begin position="127"/>
        <end position="130"/>
    </location>
    <ligand>
        <name>pyridoxal 5'-phosphate</name>
        <dbReference type="ChEBI" id="CHEBI:597326"/>
    </ligand>
</feature>
<dbReference type="GO" id="GO:0019441">
    <property type="term" value="P:L-tryptophan catabolic process to kynurenine"/>
    <property type="evidence" value="ECO:0007669"/>
    <property type="project" value="TreeGrafter"/>
</dbReference>
<dbReference type="InterPro" id="IPR015422">
    <property type="entry name" value="PyrdxlP-dep_Trfase_small"/>
</dbReference>
<dbReference type="GO" id="GO:0030429">
    <property type="term" value="F:kynureninase activity"/>
    <property type="evidence" value="ECO:0007669"/>
    <property type="project" value="UniProtKB-UniRule"/>
</dbReference>
<dbReference type="NCBIfam" id="TIGR01814">
    <property type="entry name" value="kynureninase"/>
    <property type="match status" value="1"/>
</dbReference>
<dbReference type="SUPFAM" id="SSF53383">
    <property type="entry name" value="PLP-dependent transferases"/>
    <property type="match status" value="1"/>
</dbReference>
<dbReference type="Proteomes" id="UP000316096">
    <property type="component" value="Unassembled WGS sequence"/>
</dbReference>
<proteinExistence type="inferred from homology"/>
<dbReference type="Pfam" id="PF22580">
    <property type="entry name" value="KYNU_C"/>
    <property type="match status" value="1"/>
</dbReference>
<dbReference type="GO" id="GO:0043420">
    <property type="term" value="P:anthranilate metabolic process"/>
    <property type="evidence" value="ECO:0007669"/>
    <property type="project" value="TreeGrafter"/>
</dbReference>
<comment type="caution">
    <text evidence="8">The sequence shown here is derived from an EMBL/GenBank/DDBJ whole genome shotgun (WGS) entry which is preliminary data.</text>
</comment>
<dbReference type="GO" id="GO:0019805">
    <property type="term" value="P:quinolinate biosynthetic process"/>
    <property type="evidence" value="ECO:0007669"/>
    <property type="project" value="UniProtKB-UniRule"/>
</dbReference>
<organism evidence="8 9">
    <name type="scientific">Actinoallomurus bryophytorum</name>
    <dbReference type="NCBI Taxonomy" id="1490222"/>
    <lineage>
        <taxon>Bacteria</taxon>
        <taxon>Bacillati</taxon>
        <taxon>Actinomycetota</taxon>
        <taxon>Actinomycetes</taxon>
        <taxon>Streptosporangiales</taxon>
        <taxon>Thermomonosporaceae</taxon>
        <taxon>Actinoallomurus</taxon>
    </lineage>
</organism>
<protein>
    <recommendedName>
        <fullName evidence="4 5">Kynureninase</fullName>
        <ecNumber evidence="4 5">3.7.1.3</ecNumber>
    </recommendedName>
    <alternativeName>
        <fullName evidence="4">L-kynurenine hydrolase</fullName>
    </alternativeName>
</protein>
<dbReference type="InterPro" id="IPR015421">
    <property type="entry name" value="PyrdxlP-dep_Trfase_major"/>
</dbReference>
<keyword evidence="1 4" id="KW-0662">Pyridine nucleotide biosynthesis</keyword>
<dbReference type="Gene3D" id="3.90.1150.10">
    <property type="entry name" value="Aspartate Aminotransferase, domain 1"/>
    <property type="match status" value="1"/>
</dbReference>
<evidence type="ECO:0000256" key="2">
    <source>
        <dbReference type="ARBA" id="ARBA00022801"/>
    </source>
</evidence>
<evidence type="ECO:0000313" key="9">
    <source>
        <dbReference type="Proteomes" id="UP000316096"/>
    </source>
</evidence>
<dbReference type="Gene3D" id="3.40.640.10">
    <property type="entry name" value="Type I PLP-dependent aspartate aminotransferase-like (Major domain)"/>
    <property type="match status" value="1"/>
</dbReference>
<feature type="binding site" evidence="4">
    <location>
        <position position="99"/>
    </location>
    <ligand>
        <name>pyridoxal 5'-phosphate</name>
        <dbReference type="ChEBI" id="CHEBI:597326"/>
    </ligand>
</feature>
<dbReference type="PANTHER" id="PTHR14084:SF0">
    <property type="entry name" value="KYNURENINASE"/>
    <property type="match status" value="1"/>
</dbReference>
<comment type="subunit">
    <text evidence="4 6">Homodimer.</text>
</comment>
<evidence type="ECO:0000256" key="7">
    <source>
        <dbReference type="RuleBase" id="RU004508"/>
    </source>
</evidence>
<comment type="caution">
    <text evidence="4">Lacks conserved residue(s) required for the propagation of feature annotation.</text>
</comment>
<dbReference type="GO" id="GO:0009435">
    <property type="term" value="P:NAD+ biosynthetic process"/>
    <property type="evidence" value="ECO:0007669"/>
    <property type="project" value="UniProtKB-UniRule"/>
</dbReference>
<accession>A0A543CM34</accession>
<comment type="function">
    <text evidence="4 6">Catalyzes the cleavage of L-kynurenine (L-Kyn) and L-3-hydroxykynurenine (L-3OHKyn) into anthranilic acid (AA) and 3-hydroxyanthranilic acid (3-OHAA), respectively.</text>
</comment>
<comment type="pathway">
    <text evidence="4 6">Cofactor biosynthesis; NAD(+) biosynthesis; quinolinate from L-kynurenine: step 2/3.</text>
</comment>
<name>A0A543CM34_9ACTN</name>
<dbReference type="Pfam" id="PF01041">
    <property type="entry name" value="DegT_DnrJ_EryC1"/>
    <property type="match status" value="1"/>
</dbReference>
<keyword evidence="2 4" id="KW-0378">Hydrolase</keyword>
<evidence type="ECO:0000256" key="4">
    <source>
        <dbReference type="HAMAP-Rule" id="MF_01970"/>
    </source>
</evidence>
<dbReference type="EMBL" id="VFOZ01000001">
    <property type="protein sequence ID" value="TQL98166.1"/>
    <property type="molecule type" value="Genomic_DNA"/>
</dbReference>
<dbReference type="InterPro" id="IPR010111">
    <property type="entry name" value="Kynureninase"/>
</dbReference>
<dbReference type="InterPro" id="IPR000653">
    <property type="entry name" value="DegT/StrS_aminotransferase"/>
</dbReference>
<feature type="binding site" evidence="4">
    <location>
        <position position="259"/>
    </location>
    <ligand>
        <name>pyridoxal 5'-phosphate</name>
        <dbReference type="ChEBI" id="CHEBI:597326"/>
    </ligand>
</feature>
<evidence type="ECO:0000313" key="8">
    <source>
        <dbReference type="EMBL" id="TQL98166.1"/>
    </source>
</evidence>
<feature type="modified residue" description="N6-(pyridoxal phosphate)lysine" evidence="4">
    <location>
        <position position="230"/>
    </location>
</feature>
<dbReference type="EC" id="3.7.1.3" evidence="4 5"/>
<dbReference type="InterPro" id="IPR015424">
    <property type="entry name" value="PyrdxlP-dep_Trfase"/>
</dbReference>
<feature type="binding site" evidence="4">
    <location>
        <position position="204"/>
    </location>
    <ligand>
        <name>pyridoxal 5'-phosphate</name>
        <dbReference type="ChEBI" id="CHEBI:597326"/>
    </ligand>
</feature>
<dbReference type="UniPathway" id="UPA00253">
    <property type="reaction ID" value="UER00329"/>
</dbReference>
<comment type="similarity">
    <text evidence="4 6">Belongs to the kynureninase family.</text>
</comment>
<feature type="binding site" evidence="4">
    <location>
        <position position="285"/>
    </location>
    <ligand>
        <name>pyridoxal 5'-phosphate</name>
        <dbReference type="ChEBI" id="CHEBI:597326"/>
    </ligand>
</feature>
<comment type="catalytic activity">
    <reaction evidence="6">
        <text>3-hydroxy-L-kynurenine + H2O = 3-hydroxyanthranilate + L-alanine + H(+)</text>
        <dbReference type="Rhea" id="RHEA:25143"/>
        <dbReference type="ChEBI" id="CHEBI:15377"/>
        <dbReference type="ChEBI" id="CHEBI:15378"/>
        <dbReference type="ChEBI" id="CHEBI:36559"/>
        <dbReference type="ChEBI" id="CHEBI:57972"/>
        <dbReference type="ChEBI" id="CHEBI:58125"/>
        <dbReference type="EC" id="3.7.1.3"/>
    </reaction>
</comment>
<dbReference type="RefSeq" id="WP_141956804.1">
    <property type="nucleotide sequence ID" value="NZ_VFOZ01000001.1"/>
</dbReference>
<evidence type="ECO:0000256" key="1">
    <source>
        <dbReference type="ARBA" id="ARBA00022642"/>
    </source>
</evidence>
<feature type="binding site" evidence="4">
    <location>
        <position position="207"/>
    </location>
    <ligand>
        <name>pyridoxal 5'-phosphate</name>
        <dbReference type="ChEBI" id="CHEBI:597326"/>
    </ligand>
</feature>
<comment type="catalytic activity">
    <reaction evidence="4 6">
        <text>L-kynurenine + H2O = anthranilate + L-alanine + H(+)</text>
        <dbReference type="Rhea" id="RHEA:16813"/>
        <dbReference type="ChEBI" id="CHEBI:15377"/>
        <dbReference type="ChEBI" id="CHEBI:15378"/>
        <dbReference type="ChEBI" id="CHEBI:16567"/>
        <dbReference type="ChEBI" id="CHEBI:57959"/>
        <dbReference type="ChEBI" id="CHEBI:57972"/>
        <dbReference type="EC" id="3.7.1.3"/>
    </reaction>
</comment>
<dbReference type="UniPathway" id="UPA00334">
    <property type="reaction ID" value="UER00455"/>
</dbReference>
<evidence type="ECO:0000256" key="6">
    <source>
        <dbReference type="PIRNR" id="PIRNR038800"/>
    </source>
</evidence>
<sequence length="416" mass="44875">MTDLSRERAVALDAADPLVSLRDAFVVDDPELIYLDGNSLGRLPKATADRIAQVVRDEWGAGLIRSWRHWVDLPSRAGDLIGSTLLGAAAGQVVVSDSTTVNLYKLAAAALDARPDRSVIITDDDNFPTDRYVLQGLAAQRGAELRVVHTDIDDGLDPDLLRDVVDENTALVSLSHVAYRSGALLDMAAVNAIVHDAGALVLWDLCHSAGSVPVELDASGADLAVGCTYKYLNGGPGSPAFLYVRDELQAALRQPIWGWFGQRDQFAMGPSYDPVPGIDRYLAGTPAVVGIAAVEEGVRVLAEAGIDRLQAKGIALTDYVIELAGAWLPGFDLATPADPRRRGSHVSLRHPDAWRITQALVEAKVIPDYRTPDRLRLGPAPVSTGFTDVWDGLSRLRQIMADRSYERFSGEPARVT</sequence>
<dbReference type="GO" id="GO:0005737">
    <property type="term" value="C:cytoplasm"/>
    <property type="evidence" value="ECO:0007669"/>
    <property type="project" value="UniProtKB-UniRule"/>
</dbReference>
<evidence type="ECO:0000256" key="5">
    <source>
        <dbReference type="NCBIfam" id="TIGR01814"/>
    </source>
</evidence>
<comment type="cofactor">
    <cofactor evidence="4 6">
        <name>pyridoxal 5'-phosphate</name>
        <dbReference type="ChEBI" id="CHEBI:597326"/>
    </cofactor>
</comment>
<gene>
    <name evidence="4" type="primary">kynU</name>
    <name evidence="8" type="ORF">FB559_3786</name>
</gene>
<dbReference type="HAMAP" id="MF_01970">
    <property type="entry name" value="Kynureninase"/>
    <property type="match status" value="1"/>
</dbReference>
<reference evidence="8 9" key="1">
    <citation type="submission" date="2019-06" db="EMBL/GenBank/DDBJ databases">
        <title>Sequencing the genomes of 1000 actinobacteria strains.</title>
        <authorList>
            <person name="Klenk H.-P."/>
        </authorList>
    </citation>
    <scope>NUCLEOTIDE SEQUENCE [LARGE SCALE GENOMIC DNA]</scope>
    <source>
        <strain evidence="8 9">DSM 102200</strain>
    </source>
</reference>
<feature type="binding site" evidence="4">
    <location>
        <position position="100"/>
    </location>
    <ligand>
        <name>pyridoxal 5'-phosphate</name>
        <dbReference type="ChEBI" id="CHEBI:597326"/>
    </ligand>
</feature>
<comment type="similarity">
    <text evidence="7">Belongs to the DegT/DnrJ/EryC1 family.</text>
</comment>
<dbReference type="GO" id="GO:0097053">
    <property type="term" value="P:L-kynurenine catabolic process"/>
    <property type="evidence" value="ECO:0007669"/>
    <property type="project" value="UniProtKB-UniRule"/>
</dbReference>
<comment type="pathway">
    <text evidence="4 6">Amino-acid degradation; L-kynurenine degradation; L-alanine and anthranilate from L-kynurenine: step 1/1.</text>
</comment>
<dbReference type="OrthoDB" id="9812626at2"/>
<dbReference type="PIRSF" id="PIRSF038800">
    <property type="entry name" value="KYNU"/>
    <property type="match status" value="1"/>
</dbReference>
<keyword evidence="9" id="KW-1185">Reference proteome</keyword>
<feature type="binding site" evidence="4">
    <location>
        <position position="229"/>
    </location>
    <ligand>
        <name>pyridoxal 5'-phosphate</name>
        <dbReference type="ChEBI" id="CHEBI:597326"/>
    </ligand>
</feature>
<keyword evidence="3 4" id="KW-0663">Pyridoxal phosphate</keyword>